<dbReference type="GO" id="GO:0004672">
    <property type="term" value="F:protein kinase activity"/>
    <property type="evidence" value="ECO:0007669"/>
    <property type="project" value="InterPro"/>
</dbReference>
<evidence type="ECO:0000313" key="2">
    <source>
        <dbReference type="EMBL" id="KAJ5186455.1"/>
    </source>
</evidence>
<reference evidence="2" key="2">
    <citation type="journal article" date="2023" name="IMA Fungus">
        <title>Comparative genomic study of the Penicillium genus elucidates a diverse pangenome and 15 lateral gene transfer events.</title>
        <authorList>
            <person name="Petersen C."/>
            <person name="Sorensen T."/>
            <person name="Nielsen M.R."/>
            <person name="Sondergaard T.E."/>
            <person name="Sorensen J.L."/>
            <person name="Fitzpatrick D.A."/>
            <person name="Frisvad J.C."/>
            <person name="Nielsen K.L."/>
        </authorList>
    </citation>
    <scope>NUCLEOTIDE SEQUENCE</scope>
    <source>
        <strain evidence="2">IBT 20477</strain>
    </source>
</reference>
<dbReference type="EMBL" id="JAPQKQ010000008">
    <property type="protein sequence ID" value="KAJ5186455.1"/>
    <property type="molecule type" value="Genomic_DNA"/>
</dbReference>
<comment type="caution">
    <text evidence="2">The sequence shown here is derived from an EMBL/GenBank/DDBJ whole genome shotgun (WGS) entry which is preliminary data.</text>
</comment>
<organism evidence="2 3">
    <name type="scientific">Penicillium cf. viridicatum</name>
    <dbReference type="NCBI Taxonomy" id="2972119"/>
    <lineage>
        <taxon>Eukaryota</taxon>
        <taxon>Fungi</taxon>
        <taxon>Dikarya</taxon>
        <taxon>Ascomycota</taxon>
        <taxon>Pezizomycotina</taxon>
        <taxon>Eurotiomycetes</taxon>
        <taxon>Eurotiomycetidae</taxon>
        <taxon>Eurotiales</taxon>
        <taxon>Aspergillaceae</taxon>
        <taxon>Penicillium</taxon>
    </lineage>
</organism>
<dbReference type="InterPro" id="IPR000719">
    <property type="entry name" value="Prot_kinase_dom"/>
</dbReference>
<proteinExistence type="predicted"/>
<accession>A0A9W9IX92</accession>
<evidence type="ECO:0000313" key="3">
    <source>
        <dbReference type="Proteomes" id="UP001150942"/>
    </source>
</evidence>
<dbReference type="AlphaFoldDB" id="A0A9W9IX92"/>
<dbReference type="InterPro" id="IPR011009">
    <property type="entry name" value="Kinase-like_dom_sf"/>
</dbReference>
<evidence type="ECO:0000259" key="1">
    <source>
        <dbReference type="PROSITE" id="PS50011"/>
    </source>
</evidence>
<feature type="domain" description="Protein kinase" evidence="1">
    <location>
        <begin position="118"/>
        <end position="343"/>
    </location>
</feature>
<dbReference type="GO" id="GO:0005524">
    <property type="term" value="F:ATP binding"/>
    <property type="evidence" value="ECO:0007669"/>
    <property type="project" value="InterPro"/>
</dbReference>
<protein>
    <recommendedName>
        <fullName evidence="1">Protein kinase domain-containing protein</fullName>
    </recommendedName>
</protein>
<reference evidence="2" key="1">
    <citation type="submission" date="2022-11" db="EMBL/GenBank/DDBJ databases">
        <authorList>
            <person name="Petersen C."/>
        </authorList>
    </citation>
    <scope>NUCLEOTIDE SEQUENCE</scope>
    <source>
        <strain evidence="2">IBT 20477</strain>
    </source>
</reference>
<dbReference type="OrthoDB" id="4062651at2759"/>
<dbReference type="Pfam" id="PF00069">
    <property type="entry name" value="Pkinase"/>
    <property type="match status" value="1"/>
</dbReference>
<sequence>MAFDGISSNELPDYDIVEFSCGSFDGTAELTIRCYGKQFHIQVSAKNLDDGSEFKCNFQRLLRRLDDPTYPEGDGDTDPMEDLCFWIAYNCNSQMRDLASPCLSQLHTLKDWLILETVILTMTMKDGQVATIVSPPDPSLVANLIHQMELPFSFQSLNIPTLDPSTITLRVGPEQTRPTEVSFGSDRFFFKATCSYSHAIREISILLRLKELGLIHVVHSPILHGFVLSPDDSNKICGYLLEYIEHRDTLSGVEVKDEPLSVRTEWVRQLGDMIGALHKADIIWGDAKPDNVLVDTDNNLRLIDFGGGHTYGWVDEDKAETVEGDKQALLRMTAFLTTGERPN</sequence>
<name>A0A9W9IX92_9EURO</name>
<keyword evidence="3" id="KW-1185">Reference proteome</keyword>
<dbReference type="Proteomes" id="UP001150942">
    <property type="component" value="Unassembled WGS sequence"/>
</dbReference>
<gene>
    <name evidence="2" type="ORF">N7449_011219</name>
</gene>
<dbReference type="Gene3D" id="1.10.510.10">
    <property type="entry name" value="Transferase(Phosphotransferase) domain 1"/>
    <property type="match status" value="1"/>
</dbReference>
<dbReference type="SUPFAM" id="SSF56112">
    <property type="entry name" value="Protein kinase-like (PK-like)"/>
    <property type="match status" value="1"/>
</dbReference>
<dbReference type="PROSITE" id="PS50011">
    <property type="entry name" value="PROTEIN_KINASE_DOM"/>
    <property type="match status" value="1"/>
</dbReference>